<reference evidence="1 2" key="1">
    <citation type="submission" date="2023-03" db="EMBL/GenBank/DDBJ databases">
        <title>Bacillus Genome Sequencing.</title>
        <authorList>
            <person name="Dunlap C."/>
        </authorList>
    </citation>
    <scope>NUCLEOTIDE SEQUENCE [LARGE SCALE GENOMIC DNA]</scope>
    <source>
        <strain evidence="1 2">NRS-319</strain>
    </source>
</reference>
<comment type="caution">
    <text evidence="1">The sequence shown here is derived from an EMBL/GenBank/DDBJ whole genome shotgun (WGS) entry which is preliminary data.</text>
</comment>
<organism evidence="1 2">
    <name type="scientific">Bacillus nitratireducens</name>
    <dbReference type="NCBI Taxonomy" id="2026193"/>
    <lineage>
        <taxon>Bacteria</taxon>
        <taxon>Bacillati</taxon>
        <taxon>Bacillota</taxon>
        <taxon>Bacilli</taxon>
        <taxon>Bacillales</taxon>
        <taxon>Bacillaceae</taxon>
        <taxon>Bacillus</taxon>
        <taxon>Bacillus cereus group</taxon>
    </lineage>
</organism>
<evidence type="ECO:0000313" key="1">
    <source>
        <dbReference type="EMBL" id="MED4677737.1"/>
    </source>
</evidence>
<proteinExistence type="predicted"/>
<gene>
    <name evidence="1" type="ORF">P9485_07690</name>
</gene>
<keyword evidence="2" id="KW-1185">Reference proteome</keyword>
<sequence length="85" mass="9864">MKTHISRMDVKHYKSCYVFNKQFFVFHPSFSVTDSIFLTLYLVSAYISENILYNEVVKSNEVAKMKIKKAYLANSIEIERGGGMI</sequence>
<evidence type="ECO:0000313" key="2">
    <source>
        <dbReference type="Proteomes" id="UP001336122"/>
    </source>
</evidence>
<name>A0ABU6P8V9_9BACI</name>
<accession>A0ABU6P8V9</accession>
<dbReference type="EMBL" id="JARTIK010000001">
    <property type="protein sequence ID" value="MED4677737.1"/>
    <property type="molecule type" value="Genomic_DNA"/>
</dbReference>
<dbReference type="RefSeq" id="WP_000848121.1">
    <property type="nucleotide sequence ID" value="NZ_JARTIK010000001.1"/>
</dbReference>
<protein>
    <submittedName>
        <fullName evidence="1">Uncharacterized protein</fullName>
    </submittedName>
</protein>
<dbReference type="Proteomes" id="UP001336122">
    <property type="component" value="Unassembled WGS sequence"/>
</dbReference>